<name>A0A9N8Z977_9GLOM</name>
<protein>
    <submittedName>
        <fullName evidence="1">3478_t:CDS:1</fullName>
    </submittedName>
</protein>
<feature type="non-terminal residue" evidence="1">
    <location>
        <position position="56"/>
    </location>
</feature>
<dbReference type="AlphaFoldDB" id="A0A9N8Z977"/>
<organism evidence="1 2">
    <name type="scientific">Diversispora eburnea</name>
    <dbReference type="NCBI Taxonomy" id="1213867"/>
    <lineage>
        <taxon>Eukaryota</taxon>
        <taxon>Fungi</taxon>
        <taxon>Fungi incertae sedis</taxon>
        <taxon>Mucoromycota</taxon>
        <taxon>Glomeromycotina</taxon>
        <taxon>Glomeromycetes</taxon>
        <taxon>Diversisporales</taxon>
        <taxon>Diversisporaceae</taxon>
        <taxon>Diversispora</taxon>
    </lineage>
</organism>
<accession>A0A9N8Z977</accession>
<gene>
    <name evidence="1" type="ORF">DEBURN_LOCUS3312</name>
</gene>
<dbReference type="EMBL" id="CAJVPK010000206">
    <property type="protein sequence ID" value="CAG8474212.1"/>
    <property type="molecule type" value="Genomic_DNA"/>
</dbReference>
<proteinExistence type="predicted"/>
<evidence type="ECO:0000313" key="2">
    <source>
        <dbReference type="Proteomes" id="UP000789706"/>
    </source>
</evidence>
<sequence>MESCSQGQFDDNESFEIFTGENLDLMPLLSGYTVNYRFRFITYNVDEPMLKDFKSS</sequence>
<reference evidence="1" key="1">
    <citation type="submission" date="2021-06" db="EMBL/GenBank/DDBJ databases">
        <authorList>
            <person name="Kallberg Y."/>
            <person name="Tangrot J."/>
            <person name="Rosling A."/>
        </authorList>
    </citation>
    <scope>NUCLEOTIDE SEQUENCE</scope>
    <source>
        <strain evidence="1">AZ414A</strain>
    </source>
</reference>
<dbReference type="Proteomes" id="UP000789706">
    <property type="component" value="Unassembled WGS sequence"/>
</dbReference>
<comment type="caution">
    <text evidence="1">The sequence shown here is derived from an EMBL/GenBank/DDBJ whole genome shotgun (WGS) entry which is preliminary data.</text>
</comment>
<keyword evidence="2" id="KW-1185">Reference proteome</keyword>
<evidence type="ECO:0000313" key="1">
    <source>
        <dbReference type="EMBL" id="CAG8474212.1"/>
    </source>
</evidence>